<evidence type="ECO:0000313" key="3">
    <source>
        <dbReference type="EMBL" id="RCI74031.1"/>
    </source>
</evidence>
<evidence type="ECO:0000313" key="2">
    <source>
        <dbReference type="EMBL" id="OTI64284.1"/>
    </source>
</evidence>
<evidence type="ECO:0000313" key="4">
    <source>
        <dbReference type="Proteomes" id="UP000194857"/>
    </source>
</evidence>
<proteinExistence type="predicted"/>
<reference evidence="2 4" key="1">
    <citation type="submission" date="2017-05" db="EMBL/GenBank/DDBJ databases">
        <authorList>
            <person name="Song R."/>
            <person name="Chenine A.L."/>
            <person name="Ruprecht R.M."/>
        </authorList>
    </citation>
    <scope>NUCLEOTIDE SEQUENCE [LARGE SCALE GENOMIC DNA]</scope>
    <source>
        <strain evidence="2 4">S567_C10_BS</strain>
    </source>
</reference>
<evidence type="ECO:0000313" key="5">
    <source>
        <dbReference type="Proteomes" id="UP000253594"/>
    </source>
</evidence>
<dbReference type="EMBL" id="NFFZ01000003">
    <property type="protein sequence ID" value="OTI64284.1"/>
    <property type="molecule type" value="Genomic_DNA"/>
</dbReference>
<reference evidence="3 5" key="2">
    <citation type="submission" date="2018-07" db="EMBL/GenBank/DDBJ databases">
        <title>Mechanisms of high-level aminoglycoside resistance among Gram-negative pathogens in Brazil.</title>
        <authorList>
            <person name="Ballaben A.S."/>
            <person name="Darini A.L.C."/>
            <person name="Doi Y."/>
        </authorList>
    </citation>
    <scope>NUCLEOTIDE SEQUENCE [LARGE SCALE GENOMIC DNA]</scope>
    <source>
        <strain evidence="3 5">B2-305</strain>
    </source>
</reference>
<gene>
    <name evidence="2" type="ORF">CAZ10_06905</name>
    <name evidence="3" type="ORF">DT376_15170</name>
</gene>
<evidence type="ECO:0000256" key="1">
    <source>
        <dbReference type="SAM" id="MobiDB-lite"/>
    </source>
</evidence>
<dbReference type="EMBL" id="QORE01000465">
    <property type="protein sequence ID" value="RCI74031.1"/>
    <property type="molecule type" value="Genomic_DNA"/>
</dbReference>
<feature type="region of interest" description="Disordered" evidence="1">
    <location>
        <begin position="28"/>
        <end position="55"/>
    </location>
</feature>
<accession>A0A1Y3LA74</accession>
<dbReference type="Proteomes" id="UP000253594">
    <property type="component" value="Unassembled WGS sequence"/>
</dbReference>
<dbReference type="AlphaFoldDB" id="A0A1Y3LA74"/>
<protein>
    <submittedName>
        <fullName evidence="2">Uncharacterized protein</fullName>
    </submittedName>
</protein>
<comment type="caution">
    <text evidence="2">The sequence shown here is derived from an EMBL/GenBank/DDBJ whole genome shotgun (WGS) entry which is preliminary data.</text>
</comment>
<dbReference type="Proteomes" id="UP000194857">
    <property type="component" value="Unassembled WGS sequence"/>
</dbReference>
<organism evidence="2 4">
    <name type="scientific">Pseudomonas aeruginosa</name>
    <dbReference type="NCBI Taxonomy" id="287"/>
    <lineage>
        <taxon>Bacteria</taxon>
        <taxon>Pseudomonadati</taxon>
        <taxon>Pseudomonadota</taxon>
        <taxon>Gammaproteobacteria</taxon>
        <taxon>Pseudomonadales</taxon>
        <taxon>Pseudomonadaceae</taxon>
        <taxon>Pseudomonas</taxon>
    </lineage>
</organism>
<name>A0A1Y3LA74_PSEAI</name>
<sequence length="94" mass="10511">MRTLAGYPLLEIHGPWHLALFSTRSAANPEPSAWRRFNQGRDNPSHYRSRSALFPGRRQLAEYPARHQRPPPQNGGAADHACAQRNRNVQGGSA</sequence>